<proteinExistence type="predicted"/>
<feature type="transmembrane region" description="Helical" evidence="1">
    <location>
        <begin position="278"/>
        <end position="298"/>
    </location>
</feature>
<accession>A0A8J2H6X2</accession>
<keyword evidence="1" id="KW-1133">Transmembrane helix</keyword>
<keyword evidence="4" id="KW-1185">Reference proteome</keyword>
<keyword evidence="2" id="KW-0732">Signal</keyword>
<evidence type="ECO:0000256" key="1">
    <source>
        <dbReference type="SAM" id="Phobius"/>
    </source>
</evidence>
<organism evidence="3 4">
    <name type="scientific">Cotesia congregata</name>
    <name type="common">Parasitoid wasp</name>
    <name type="synonym">Apanteles congregatus</name>
    <dbReference type="NCBI Taxonomy" id="51543"/>
    <lineage>
        <taxon>Eukaryota</taxon>
        <taxon>Metazoa</taxon>
        <taxon>Ecdysozoa</taxon>
        <taxon>Arthropoda</taxon>
        <taxon>Hexapoda</taxon>
        <taxon>Insecta</taxon>
        <taxon>Pterygota</taxon>
        <taxon>Neoptera</taxon>
        <taxon>Endopterygota</taxon>
        <taxon>Hymenoptera</taxon>
        <taxon>Apocrita</taxon>
        <taxon>Ichneumonoidea</taxon>
        <taxon>Braconidae</taxon>
        <taxon>Microgastrinae</taxon>
        <taxon>Cotesia</taxon>
    </lineage>
</organism>
<evidence type="ECO:0000313" key="3">
    <source>
        <dbReference type="EMBL" id="CAG5078257.1"/>
    </source>
</evidence>
<evidence type="ECO:0000313" key="4">
    <source>
        <dbReference type="Proteomes" id="UP000786811"/>
    </source>
</evidence>
<dbReference type="Proteomes" id="UP000786811">
    <property type="component" value="Unassembled WGS sequence"/>
</dbReference>
<feature type="transmembrane region" description="Helical" evidence="1">
    <location>
        <begin position="310"/>
        <end position="332"/>
    </location>
</feature>
<sequence>MQFLKIILCFCCVFIGHFSDGSNIHTSEIKMRLMNHTMLMMGSIDKGFMKNSNSLIISSDLFMPSKIRNIKSAIFILDHSEGPYDINASEVLRFFGSFDILVAYYVYLNYALVEVSIDKKLNGVYFNKYFSVTVEPYFSPSLYNRKKTFGCPTHSLEKSEELMNFKENYQNIYFDKTHYLDSHEIYLIAFIHLCRKGTFKDMGLNSLPDNMKLSASIHLHNYYFNLTLIKNSIDVKLHTPDTNYKLTDFITQYEEIHFSILTKKTDYLTAFREININLPLIFIAILMLVLIAVIIIINNQFHVSEGIMDIVSMSLSMGIMSPMQRLLMRIIYFFGDRRRSKVFAFKKSFNFKEMCDHSSTKFNCCLYLFD</sequence>
<dbReference type="AlphaFoldDB" id="A0A8J2H6X2"/>
<comment type="caution">
    <text evidence="3">The sequence shown here is derived from an EMBL/GenBank/DDBJ whole genome shotgun (WGS) entry which is preliminary data.</text>
</comment>
<feature type="transmembrane region" description="Helical" evidence="1">
    <location>
        <begin position="91"/>
        <end position="112"/>
    </location>
</feature>
<feature type="chain" id="PRO_5035326092" evidence="2">
    <location>
        <begin position="22"/>
        <end position="370"/>
    </location>
</feature>
<dbReference type="EMBL" id="CAJNRD030001117">
    <property type="protein sequence ID" value="CAG5078257.1"/>
    <property type="molecule type" value="Genomic_DNA"/>
</dbReference>
<name>A0A8J2H6X2_COTCN</name>
<keyword evidence="1" id="KW-0812">Transmembrane</keyword>
<reference evidence="3" key="1">
    <citation type="submission" date="2021-04" db="EMBL/GenBank/DDBJ databases">
        <authorList>
            <person name="Chebbi M.A.C M."/>
        </authorList>
    </citation>
    <scope>NUCLEOTIDE SEQUENCE</scope>
</reference>
<feature type="signal peptide" evidence="2">
    <location>
        <begin position="1"/>
        <end position="21"/>
    </location>
</feature>
<gene>
    <name evidence="3" type="ORF">HICCMSTLAB_LOCUS2690</name>
</gene>
<protein>
    <submittedName>
        <fullName evidence="3">Uncharacterized protein</fullName>
    </submittedName>
</protein>
<evidence type="ECO:0000256" key="2">
    <source>
        <dbReference type="SAM" id="SignalP"/>
    </source>
</evidence>
<keyword evidence="1" id="KW-0472">Membrane</keyword>